<keyword evidence="3" id="KW-0539">Nucleus</keyword>
<dbReference type="Proteomes" id="UP000036681">
    <property type="component" value="Unplaced"/>
</dbReference>
<accession>A0A9J2P1B1</accession>
<reference evidence="8" key="1">
    <citation type="submission" date="2023-03" db="UniProtKB">
        <authorList>
            <consortium name="WormBaseParasite"/>
        </authorList>
    </citation>
    <scope>IDENTIFICATION</scope>
</reference>
<feature type="compositionally biased region" description="Basic and acidic residues" evidence="5">
    <location>
        <begin position="1"/>
        <end position="15"/>
    </location>
</feature>
<dbReference type="GO" id="GO:0003723">
    <property type="term" value="F:RNA binding"/>
    <property type="evidence" value="ECO:0007669"/>
    <property type="project" value="UniProtKB-UniRule"/>
</dbReference>
<keyword evidence="7" id="KW-1185">Reference proteome</keyword>
<comment type="subcellular location">
    <subcellularLocation>
        <location evidence="1">Nucleus</location>
        <location evidence="1">Nucleolus</location>
    </subcellularLocation>
</comment>
<dbReference type="SMART" id="SM00360">
    <property type="entry name" value="RRM"/>
    <property type="match status" value="1"/>
</dbReference>
<protein>
    <submittedName>
        <fullName evidence="8">RRM domain-containing protein</fullName>
    </submittedName>
</protein>
<evidence type="ECO:0000256" key="5">
    <source>
        <dbReference type="SAM" id="MobiDB-lite"/>
    </source>
</evidence>
<sequence length="236" mass="26982">MLDDGDKTDTEETDVKQASTSLAIKRRVHRQNLPPLGDPEARSKVIKIRHIPYGFFEKELLKYFRQFGKVRRVRVARSVKASFITGNHKGWAFVSFTDENVAQIAAETMHGKVLKNREVPNCMRSGKCLIRPPIRGARARKHTRLAGKHKSGIQEEASERRILRRLKKKSAQLAAMGFDYSFDIGSLEHRWIKKEEPKEEMPEGVGETPPKEDSKGDAVKPPLMKKKKKKNRPCTK</sequence>
<feature type="compositionally biased region" description="Basic and acidic residues" evidence="5">
    <location>
        <begin position="209"/>
        <end position="218"/>
    </location>
</feature>
<dbReference type="InterPro" id="IPR035979">
    <property type="entry name" value="RBD_domain_sf"/>
</dbReference>
<feature type="region of interest" description="Disordered" evidence="5">
    <location>
        <begin position="1"/>
        <end position="21"/>
    </location>
</feature>
<feature type="region of interest" description="Disordered" evidence="5">
    <location>
        <begin position="193"/>
        <end position="236"/>
    </location>
</feature>
<feature type="domain" description="RRM" evidence="6">
    <location>
        <begin position="44"/>
        <end position="119"/>
    </location>
</feature>
<proteinExistence type="predicted"/>
<dbReference type="Pfam" id="PF00076">
    <property type="entry name" value="RRM_1"/>
    <property type="match status" value="1"/>
</dbReference>
<feature type="compositionally biased region" description="Basic residues" evidence="5">
    <location>
        <begin position="223"/>
        <end position="236"/>
    </location>
</feature>
<name>A0A9J2P1B1_ASCLU</name>
<dbReference type="InterPro" id="IPR000504">
    <property type="entry name" value="RRM_dom"/>
</dbReference>
<dbReference type="AlphaFoldDB" id="A0A9J2P1B1"/>
<evidence type="ECO:0000256" key="4">
    <source>
        <dbReference type="PROSITE-ProRule" id="PRU00176"/>
    </source>
</evidence>
<dbReference type="InterPro" id="IPR012677">
    <property type="entry name" value="Nucleotide-bd_a/b_plait_sf"/>
</dbReference>
<dbReference type="SUPFAM" id="SSF54928">
    <property type="entry name" value="RNA-binding domain, RBD"/>
    <property type="match status" value="1"/>
</dbReference>
<keyword evidence="2 4" id="KW-0694">RNA-binding</keyword>
<dbReference type="PROSITE" id="PS50102">
    <property type="entry name" value="RRM"/>
    <property type="match status" value="1"/>
</dbReference>
<dbReference type="PANTHER" id="PTHR46754">
    <property type="entry name" value="MKI67 FHA DOMAIN-INTERACTING NUCLEOLAR PHOSPHOPROTEIN"/>
    <property type="match status" value="1"/>
</dbReference>
<dbReference type="GO" id="GO:0005730">
    <property type="term" value="C:nucleolus"/>
    <property type="evidence" value="ECO:0007669"/>
    <property type="project" value="UniProtKB-SubCell"/>
</dbReference>
<evidence type="ECO:0000259" key="6">
    <source>
        <dbReference type="PROSITE" id="PS50102"/>
    </source>
</evidence>
<dbReference type="WBParaSite" id="ALUE_0000359201-mRNA-1">
    <property type="protein sequence ID" value="ALUE_0000359201-mRNA-1"/>
    <property type="gene ID" value="ALUE_0000359201"/>
</dbReference>
<dbReference type="Gene3D" id="3.30.70.330">
    <property type="match status" value="1"/>
</dbReference>
<evidence type="ECO:0000313" key="7">
    <source>
        <dbReference type="Proteomes" id="UP000036681"/>
    </source>
</evidence>
<evidence type="ECO:0000256" key="2">
    <source>
        <dbReference type="ARBA" id="ARBA00022884"/>
    </source>
</evidence>
<evidence type="ECO:0000313" key="8">
    <source>
        <dbReference type="WBParaSite" id="ALUE_0000359201-mRNA-1"/>
    </source>
</evidence>
<evidence type="ECO:0000256" key="1">
    <source>
        <dbReference type="ARBA" id="ARBA00004604"/>
    </source>
</evidence>
<evidence type="ECO:0000256" key="3">
    <source>
        <dbReference type="ARBA" id="ARBA00023242"/>
    </source>
</evidence>
<organism evidence="7 8">
    <name type="scientific">Ascaris lumbricoides</name>
    <name type="common">Giant roundworm</name>
    <dbReference type="NCBI Taxonomy" id="6252"/>
    <lineage>
        <taxon>Eukaryota</taxon>
        <taxon>Metazoa</taxon>
        <taxon>Ecdysozoa</taxon>
        <taxon>Nematoda</taxon>
        <taxon>Chromadorea</taxon>
        <taxon>Rhabditida</taxon>
        <taxon>Spirurina</taxon>
        <taxon>Ascaridomorpha</taxon>
        <taxon>Ascaridoidea</taxon>
        <taxon>Ascarididae</taxon>
        <taxon>Ascaris</taxon>
    </lineage>
</organism>